<protein>
    <submittedName>
        <fullName evidence="1">Uncharacterized protein</fullName>
    </submittedName>
</protein>
<evidence type="ECO:0000313" key="1">
    <source>
        <dbReference type="EMBL" id="RMZ98576.1"/>
    </source>
</evidence>
<organism evidence="1 2">
    <name type="scientific">Brachionus plicatilis</name>
    <name type="common">Marine rotifer</name>
    <name type="synonym">Brachionus muelleri</name>
    <dbReference type="NCBI Taxonomy" id="10195"/>
    <lineage>
        <taxon>Eukaryota</taxon>
        <taxon>Metazoa</taxon>
        <taxon>Spiralia</taxon>
        <taxon>Gnathifera</taxon>
        <taxon>Rotifera</taxon>
        <taxon>Eurotatoria</taxon>
        <taxon>Monogononta</taxon>
        <taxon>Pseudotrocha</taxon>
        <taxon>Ploima</taxon>
        <taxon>Brachionidae</taxon>
        <taxon>Brachionus</taxon>
    </lineage>
</organism>
<sequence length="90" mass="11073">MIINLMAHRIYCFSLFPETSWYKKKPRTLKNLNILCWSQGPQKYDNQLTFPKEDLTNSKKQFFEGTKSKFLGFYRLRMMITIFEMIWNFW</sequence>
<dbReference type="AlphaFoldDB" id="A0A3M7PHI3"/>
<accession>A0A3M7PHI3</accession>
<gene>
    <name evidence="1" type="ORF">BpHYR1_022370</name>
</gene>
<reference evidence="1 2" key="1">
    <citation type="journal article" date="2018" name="Sci. Rep.">
        <title>Genomic signatures of local adaptation to the degree of environmental predictability in rotifers.</title>
        <authorList>
            <person name="Franch-Gras L."/>
            <person name="Hahn C."/>
            <person name="Garcia-Roger E.M."/>
            <person name="Carmona M.J."/>
            <person name="Serra M."/>
            <person name="Gomez A."/>
        </authorList>
    </citation>
    <scope>NUCLEOTIDE SEQUENCE [LARGE SCALE GENOMIC DNA]</scope>
    <source>
        <strain evidence="1">HYR1</strain>
    </source>
</reference>
<evidence type="ECO:0000313" key="2">
    <source>
        <dbReference type="Proteomes" id="UP000276133"/>
    </source>
</evidence>
<comment type="caution">
    <text evidence="1">The sequence shown here is derived from an EMBL/GenBank/DDBJ whole genome shotgun (WGS) entry which is preliminary data.</text>
</comment>
<name>A0A3M7PHI3_BRAPC</name>
<proteinExistence type="predicted"/>
<dbReference type="Proteomes" id="UP000276133">
    <property type="component" value="Unassembled WGS sequence"/>
</dbReference>
<dbReference type="EMBL" id="REGN01010688">
    <property type="protein sequence ID" value="RMZ98576.1"/>
    <property type="molecule type" value="Genomic_DNA"/>
</dbReference>
<keyword evidence="2" id="KW-1185">Reference proteome</keyword>